<dbReference type="InParanoid" id="A0A5N4A655"/>
<dbReference type="EMBL" id="VVIM01000010">
    <property type="protein sequence ID" value="KAB0792791.1"/>
    <property type="molecule type" value="Genomic_DNA"/>
</dbReference>
<evidence type="ECO:0000313" key="1">
    <source>
        <dbReference type="EMBL" id="KAB0792791.1"/>
    </source>
</evidence>
<organism evidence="1 2">
    <name type="scientific">Photinus pyralis</name>
    <name type="common">Common eastern firefly</name>
    <name type="synonym">Lampyris pyralis</name>
    <dbReference type="NCBI Taxonomy" id="7054"/>
    <lineage>
        <taxon>Eukaryota</taxon>
        <taxon>Metazoa</taxon>
        <taxon>Ecdysozoa</taxon>
        <taxon>Arthropoda</taxon>
        <taxon>Hexapoda</taxon>
        <taxon>Insecta</taxon>
        <taxon>Pterygota</taxon>
        <taxon>Neoptera</taxon>
        <taxon>Endopterygota</taxon>
        <taxon>Coleoptera</taxon>
        <taxon>Polyphaga</taxon>
        <taxon>Elateriformia</taxon>
        <taxon>Elateroidea</taxon>
        <taxon>Lampyridae</taxon>
        <taxon>Lampyrinae</taxon>
        <taxon>Photinus</taxon>
    </lineage>
</organism>
<protein>
    <submittedName>
        <fullName evidence="1">Uncharacterized protein</fullName>
    </submittedName>
</protein>
<dbReference type="Proteomes" id="UP000327044">
    <property type="component" value="Unassembled WGS sequence"/>
</dbReference>
<dbReference type="OrthoDB" id="10064970at2759"/>
<name>A0A5N4A655_PHOPY</name>
<gene>
    <name evidence="1" type="ORF">PPYR_14750</name>
</gene>
<accession>A0A5N4A655</accession>
<sequence length="420" mass="49700">MKKILDAHLDKSISIDQRLYNLWYATFYFRIWRYWLKMNKYSITENFVTLNAYTCVELNAHGFIQFVKRARNDAGNKTSETIFLPWLASSQPSEKMFRSLRSMTSTFSTIVNFNILEVMGRIHRLQLLNNITKELEPTYKFPREAHKKMGHDEIISLKFPSDQEIEQTVMQAKEDVVRDVREFDIKFVNDAWMQPILRVSVNQDELMDENEIHEDIHENSTNAEREMEDEDLVQEDKNLLKDIDMVHLKSHLLEKTGKSTLRVKLHSGREVVVKKSSILWLLTGDKNKLSSDRTLRVRSLDDKHRVDTHVTTKRAEQLNLELNLFSERYYAVYYDEDWFLGKVTNISQECDRECDEQIVSMKFLRKSLDTFVWPKKDDTDNISSKFILCGPVNLIGSHPFKIAKEDRNKIVKLYKNFKRH</sequence>
<keyword evidence="2" id="KW-1185">Reference proteome</keyword>
<proteinExistence type="predicted"/>
<dbReference type="AlphaFoldDB" id="A0A5N4A655"/>
<reference evidence="1 2" key="1">
    <citation type="journal article" date="2018" name="Elife">
        <title>Firefly genomes illuminate parallel origins of bioluminescence in beetles.</title>
        <authorList>
            <person name="Fallon T.R."/>
            <person name="Lower S.E."/>
            <person name="Chang C.H."/>
            <person name="Bessho-Uehara M."/>
            <person name="Martin G.J."/>
            <person name="Bewick A.J."/>
            <person name="Behringer M."/>
            <person name="Debat H.J."/>
            <person name="Wong I."/>
            <person name="Day J.C."/>
            <person name="Suvorov A."/>
            <person name="Silva C.J."/>
            <person name="Stanger-Hall K.F."/>
            <person name="Hall D.W."/>
            <person name="Schmitz R.J."/>
            <person name="Nelson D.R."/>
            <person name="Lewis S.M."/>
            <person name="Shigenobu S."/>
            <person name="Bybee S.M."/>
            <person name="Larracuente A.M."/>
            <person name="Oba Y."/>
            <person name="Weng J.K."/>
        </authorList>
    </citation>
    <scope>NUCLEOTIDE SEQUENCE [LARGE SCALE GENOMIC DNA]</scope>
    <source>
        <strain evidence="1">1611_PpyrPB1</strain>
        <tissue evidence="1">Whole body</tissue>
    </source>
</reference>
<evidence type="ECO:0000313" key="2">
    <source>
        <dbReference type="Proteomes" id="UP000327044"/>
    </source>
</evidence>
<comment type="caution">
    <text evidence="1">The sequence shown here is derived from an EMBL/GenBank/DDBJ whole genome shotgun (WGS) entry which is preliminary data.</text>
</comment>